<feature type="compositionally biased region" description="Polar residues" evidence="1">
    <location>
        <begin position="301"/>
        <end position="315"/>
    </location>
</feature>
<comment type="caution">
    <text evidence="3">The sequence shown here is derived from an EMBL/GenBank/DDBJ whole genome shotgun (WGS) entry which is preliminary data.</text>
</comment>
<proteinExistence type="predicted"/>
<sequence length="315" mass="34925">MASAKATEQIWQNLSVEALAILAGTDLITGELADAVTVDRAIEYAPDSRYSVGEKSLSEHLVAFESQNNARNLIEEDHEHVLHPDYNTPFTSYDDALDRLLPYHVFQVPDSETPESSREDALNDAVVYDFYRRRQNIYDRFARARRSNTLSSAHSNVILRQVNGLMKQDNVRLAQQIRQLKSTAGDSRPQKAEPSSHSSSHSSSSRTNPNSAQIPLTIPYTRLGQLMSLGITPVPIANVGRGDRPACVLHSIMQSRSMVHLVVNFGNLEPRQVNSLAQLLRTWVAENERNERNETSNAANDSTANGSQTDTNAGS</sequence>
<dbReference type="InterPro" id="IPR015671">
    <property type="entry name" value="GSCR1_dom"/>
</dbReference>
<evidence type="ECO:0000313" key="4">
    <source>
        <dbReference type="Proteomes" id="UP000310189"/>
    </source>
</evidence>
<accession>A0A4T0FJT7</accession>
<dbReference type="Pfam" id="PF15249">
    <property type="entry name" value="GLTSCR1"/>
    <property type="match status" value="1"/>
</dbReference>
<gene>
    <name evidence="3" type="ORF">E3P99_02492</name>
</gene>
<reference evidence="3 4" key="1">
    <citation type="submission" date="2019-03" db="EMBL/GenBank/DDBJ databases">
        <title>Sequencing 23 genomes of Wallemia ichthyophaga.</title>
        <authorList>
            <person name="Gostincar C."/>
        </authorList>
    </citation>
    <scope>NUCLEOTIDE SEQUENCE [LARGE SCALE GENOMIC DNA]</scope>
    <source>
        <strain evidence="3 4">EXF-5753</strain>
    </source>
</reference>
<protein>
    <recommendedName>
        <fullName evidence="2">GLTSCR protein conserved domain-containing protein</fullName>
    </recommendedName>
</protein>
<dbReference type="AlphaFoldDB" id="A0A4T0FJT7"/>
<dbReference type="OrthoDB" id="2556847at2759"/>
<feature type="compositionally biased region" description="Low complexity" evidence="1">
    <location>
        <begin position="195"/>
        <end position="205"/>
    </location>
</feature>
<evidence type="ECO:0000259" key="2">
    <source>
        <dbReference type="Pfam" id="PF15249"/>
    </source>
</evidence>
<feature type="region of interest" description="Disordered" evidence="1">
    <location>
        <begin position="288"/>
        <end position="315"/>
    </location>
</feature>
<dbReference type="Proteomes" id="UP000310189">
    <property type="component" value="Unassembled WGS sequence"/>
</dbReference>
<dbReference type="EMBL" id="SPNW01000036">
    <property type="protein sequence ID" value="TIA88602.1"/>
    <property type="molecule type" value="Genomic_DNA"/>
</dbReference>
<name>A0A4T0FJT7_9BASI</name>
<feature type="domain" description="GLTSCR protein conserved" evidence="2">
    <location>
        <begin position="77"/>
        <end position="162"/>
    </location>
</feature>
<organism evidence="3 4">
    <name type="scientific">Wallemia hederae</name>
    <dbReference type="NCBI Taxonomy" id="1540922"/>
    <lineage>
        <taxon>Eukaryota</taxon>
        <taxon>Fungi</taxon>
        <taxon>Dikarya</taxon>
        <taxon>Basidiomycota</taxon>
        <taxon>Wallemiomycotina</taxon>
        <taxon>Wallemiomycetes</taxon>
        <taxon>Wallemiales</taxon>
        <taxon>Wallemiaceae</taxon>
        <taxon>Wallemia</taxon>
    </lineage>
</organism>
<feature type="region of interest" description="Disordered" evidence="1">
    <location>
        <begin position="181"/>
        <end position="214"/>
    </location>
</feature>
<evidence type="ECO:0000313" key="3">
    <source>
        <dbReference type="EMBL" id="TIA88602.1"/>
    </source>
</evidence>
<evidence type="ECO:0000256" key="1">
    <source>
        <dbReference type="SAM" id="MobiDB-lite"/>
    </source>
</evidence>
<keyword evidence="4" id="KW-1185">Reference proteome</keyword>